<keyword evidence="2" id="KW-1185">Reference proteome</keyword>
<organism evidence="1 2">
    <name type="scientific">Belnapia rosea</name>
    <dbReference type="NCBI Taxonomy" id="938405"/>
    <lineage>
        <taxon>Bacteria</taxon>
        <taxon>Pseudomonadati</taxon>
        <taxon>Pseudomonadota</taxon>
        <taxon>Alphaproteobacteria</taxon>
        <taxon>Acetobacterales</taxon>
        <taxon>Roseomonadaceae</taxon>
        <taxon>Belnapia</taxon>
    </lineage>
</organism>
<dbReference type="Proteomes" id="UP000198925">
    <property type="component" value="Unassembled WGS sequence"/>
</dbReference>
<protein>
    <submittedName>
        <fullName evidence="1">Uncharacterized protein</fullName>
    </submittedName>
</protein>
<proteinExistence type="predicted"/>
<gene>
    <name evidence="1" type="ORF">SAMN04487779_1001440</name>
</gene>
<sequence length="76" mass="8440">MIATVTVSASYTSTRDTTLQHCPLLIRQPQRHLPERRLNTNDAPVFRRWRALALPEGRAQAVGTFVAKRVAVSLAG</sequence>
<evidence type="ECO:0000313" key="2">
    <source>
        <dbReference type="Proteomes" id="UP000198925"/>
    </source>
</evidence>
<dbReference type="AlphaFoldDB" id="A0A1G6KA69"/>
<reference evidence="1 2" key="1">
    <citation type="submission" date="2016-10" db="EMBL/GenBank/DDBJ databases">
        <authorList>
            <person name="de Groot N.N."/>
        </authorList>
    </citation>
    <scope>NUCLEOTIDE SEQUENCE [LARGE SCALE GENOMIC DNA]</scope>
    <source>
        <strain evidence="1 2">CPCC 100156</strain>
    </source>
</reference>
<dbReference type="RefSeq" id="WP_143018021.1">
    <property type="nucleotide sequence ID" value="NZ_FMZX01000001.1"/>
</dbReference>
<name>A0A1G6KA69_9PROT</name>
<evidence type="ECO:0000313" key="1">
    <source>
        <dbReference type="EMBL" id="SDC27758.1"/>
    </source>
</evidence>
<dbReference type="EMBL" id="FMZX01000001">
    <property type="protein sequence ID" value="SDC27758.1"/>
    <property type="molecule type" value="Genomic_DNA"/>
</dbReference>
<accession>A0A1G6KA69</accession>